<dbReference type="NCBIfam" id="TIGR01510">
    <property type="entry name" value="coaD_prev_kdtB"/>
    <property type="match status" value="1"/>
</dbReference>
<comment type="similarity">
    <text evidence="9">Belongs to the bacterial CoaD family.</text>
</comment>
<name>A0A1I4YFM7_9CLOT</name>
<evidence type="ECO:0000256" key="8">
    <source>
        <dbReference type="ARBA" id="ARBA00029346"/>
    </source>
</evidence>
<dbReference type="InterPro" id="IPR001980">
    <property type="entry name" value="PPAT"/>
</dbReference>
<keyword evidence="12" id="KW-1185">Reference proteome</keyword>
<dbReference type="PANTHER" id="PTHR21342">
    <property type="entry name" value="PHOSPHOPANTETHEINE ADENYLYLTRANSFERASE"/>
    <property type="match status" value="1"/>
</dbReference>
<feature type="binding site" evidence="9">
    <location>
        <begin position="124"/>
        <end position="130"/>
    </location>
    <ligand>
        <name>ATP</name>
        <dbReference type="ChEBI" id="CHEBI:30616"/>
    </ligand>
</feature>
<evidence type="ECO:0000256" key="3">
    <source>
        <dbReference type="ARBA" id="ARBA00022695"/>
    </source>
</evidence>
<dbReference type="NCBIfam" id="TIGR00125">
    <property type="entry name" value="cyt_tran_rel"/>
    <property type="match status" value="1"/>
</dbReference>
<reference evidence="11 12" key="1">
    <citation type="submission" date="2016-10" db="EMBL/GenBank/DDBJ databases">
        <authorList>
            <person name="de Groot N.N."/>
        </authorList>
    </citation>
    <scope>NUCLEOTIDE SEQUENCE [LARGE SCALE GENOMIC DNA]</scope>
    <source>
        <strain evidence="11 12">ML2</strain>
    </source>
</reference>
<dbReference type="InterPro" id="IPR014729">
    <property type="entry name" value="Rossmann-like_a/b/a_fold"/>
</dbReference>
<evidence type="ECO:0000256" key="7">
    <source>
        <dbReference type="ARBA" id="ARBA00022993"/>
    </source>
</evidence>
<dbReference type="InterPro" id="IPR004821">
    <property type="entry name" value="Cyt_trans-like"/>
</dbReference>
<comment type="pathway">
    <text evidence="9">Cofactor biosynthesis; coenzyme A biosynthesis; CoA from (R)-pantothenate: step 4/5.</text>
</comment>
<comment type="catalytic activity">
    <reaction evidence="8 9">
        <text>(R)-4'-phosphopantetheine + ATP + H(+) = 3'-dephospho-CoA + diphosphate</text>
        <dbReference type="Rhea" id="RHEA:19801"/>
        <dbReference type="ChEBI" id="CHEBI:15378"/>
        <dbReference type="ChEBI" id="CHEBI:30616"/>
        <dbReference type="ChEBI" id="CHEBI:33019"/>
        <dbReference type="ChEBI" id="CHEBI:57328"/>
        <dbReference type="ChEBI" id="CHEBI:61723"/>
        <dbReference type="EC" id="2.7.7.3"/>
    </reaction>
</comment>
<feature type="binding site" evidence="9">
    <location>
        <begin position="9"/>
        <end position="10"/>
    </location>
    <ligand>
        <name>ATP</name>
        <dbReference type="ChEBI" id="CHEBI:30616"/>
    </ligand>
</feature>
<evidence type="ECO:0000256" key="6">
    <source>
        <dbReference type="ARBA" id="ARBA00022842"/>
    </source>
</evidence>
<dbReference type="Gene3D" id="3.40.50.620">
    <property type="entry name" value="HUPs"/>
    <property type="match status" value="1"/>
</dbReference>
<keyword evidence="7 9" id="KW-0173">Coenzyme A biosynthesis</keyword>
<dbReference type="HAMAP" id="MF_00151">
    <property type="entry name" value="PPAT_bact"/>
    <property type="match status" value="1"/>
</dbReference>
<dbReference type="STRING" id="398199.SAMN05421804_101145"/>
<keyword evidence="4 9" id="KW-0547">Nucleotide-binding</keyword>
<evidence type="ECO:0000313" key="11">
    <source>
        <dbReference type="EMBL" id="SFN36792.1"/>
    </source>
</evidence>
<sequence>MKVAVYPGSFDPITLGHMDVILRSAAVFDKVVVAVLKNVDKKGLFSIEERVAMIRKLVQKYDNIEVVSFQGLLVDFMKAIDAHVIVKGLRVGLDFDYELQMAHMNRRLSQERVETVLMMASTEYSYISSSSVREILHFKGDIRGFVPEEIIEDIYQKVGIVLEGMCNERKL</sequence>
<keyword evidence="5 9" id="KW-0067">ATP-binding</keyword>
<feature type="binding site" evidence="9">
    <location>
        <position position="17"/>
    </location>
    <ligand>
        <name>ATP</name>
        <dbReference type="ChEBI" id="CHEBI:30616"/>
    </ligand>
</feature>
<feature type="binding site" evidence="9">
    <location>
        <position position="41"/>
    </location>
    <ligand>
        <name>substrate</name>
    </ligand>
</feature>
<evidence type="ECO:0000256" key="5">
    <source>
        <dbReference type="ARBA" id="ARBA00022840"/>
    </source>
</evidence>
<dbReference type="Proteomes" id="UP000181899">
    <property type="component" value="Unassembled WGS sequence"/>
</dbReference>
<dbReference type="GO" id="GO:0015937">
    <property type="term" value="P:coenzyme A biosynthetic process"/>
    <property type="evidence" value="ECO:0007669"/>
    <property type="project" value="UniProtKB-UniRule"/>
</dbReference>
<comment type="cofactor">
    <cofactor evidence="9">
        <name>Mg(2+)</name>
        <dbReference type="ChEBI" id="CHEBI:18420"/>
    </cofactor>
</comment>
<dbReference type="eggNOG" id="COG0669">
    <property type="taxonomic scope" value="Bacteria"/>
</dbReference>
<dbReference type="AlphaFoldDB" id="A0A1I4YFM7"/>
<protein>
    <recommendedName>
        <fullName evidence="9">Phosphopantetheine adenylyltransferase</fullName>
        <ecNumber evidence="9">2.7.7.3</ecNumber>
    </recommendedName>
    <alternativeName>
        <fullName evidence="9">Dephospho-CoA pyrophosphorylase</fullName>
    </alternativeName>
    <alternativeName>
        <fullName evidence="9">Pantetheine-phosphate adenylyltransferase</fullName>
        <shortName evidence="9">PPAT</shortName>
    </alternativeName>
</protein>
<keyword evidence="3 9" id="KW-0548">Nucleotidyltransferase</keyword>
<dbReference type="OrthoDB" id="9806661at2"/>
<evidence type="ECO:0000259" key="10">
    <source>
        <dbReference type="Pfam" id="PF01467"/>
    </source>
</evidence>
<dbReference type="GO" id="GO:0004595">
    <property type="term" value="F:pantetheine-phosphate adenylyltransferase activity"/>
    <property type="evidence" value="ECO:0007669"/>
    <property type="project" value="UniProtKB-UniRule"/>
</dbReference>
<accession>A0A1I4YFM7</accession>
<organism evidence="11 12">
    <name type="scientific">Proteiniclasticum ruminis</name>
    <dbReference type="NCBI Taxonomy" id="398199"/>
    <lineage>
        <taxon>Bacteria</taxon>
        <taxon>Bacillati</taxon>
        <taxon>Bacillota</taxon>
        <taxon>Clostridia</taxon>
        <taxon>Eubacteriales</taxon>
        <taxon>Clostridiaceae</taxon>
        <taxon>Proteiniclasticum</taxon>
    </lineage>
</organism>
<evidence type="ECO:0000256" key="4">
    <source>
        <dbReference type="ARBA" id="ARBA00022741"/>
    </source>
</evidence>
<feature type="domain" description="Cytidyltransferase-like" evidence="10">
    <location>
        <begin position="5"/>
        <end position="134"/>
    </location>
</feature>
<feature type="binding site" evidence="9">
    <location>
        <begin position="88"/>
        <end position="90"/>
    </location>
    <ligand>
        <name>ATP</name>
        <dbReference type="ChEBI" id="CHEBI:30616"/>
    </ligand>
</feature>
<evidence type="ECO:0000256" key="1">
    <source>
        <dbReference type="ARBA" id="ARBA00022490"/>
    </source>
</evidence>
<dbReference type="PRINTS" id="PR01020">
    <property type="entry name" value="LPSBIOSNTHSS"/>
</dbReference>
<dbReference type="EC" id="2.7.7.3" evidence="9"/>
<proteinExistence type="inferred from homology"/>
<feature type="binding site" evidence="9">
    <location>
        <position position="98"/>
    </location>
    <ligand>
        <name>ATP</name>
        <dbReference type="ChEBI" id="CHEBI:30616"/>
    </ligand>
</feature>
<keyword evidence="2 9" id="KW-0808">Transferase</keyword>
<feature type="binding site" evidence="9">
    <location>
        <position position="87"/>
    </location>
    <ligand>
        <name>substrate</name>
    </ligand>
</feature>
<evidence type="ECO:0000313" key="12">
    <source>
        <dbReference type="Proteomes" id="UP000181899"/>
    </source>
</evidence>
<feature type="binding site" evidence="9">
    <location>
        <position position="9"/>
    </location>
    <ligand>
        <name>substrate</name>
    </ligand>
</feature>
<dbReference type="SUPFAM" id="SSF52374">
    <property type="entry name" value="Nucleotidylyl transferase"/>
    <property type="match status" value="1"/>
</dbReference>
<dbReference type="EMBL" id="FOVK01000001">
    <property type="protein sequence ID" value="SFN36792.1"/>
    <property type="molecule type" value="Genomic_DNA"/>
</dbReference>
<comment type="function">
    <text evidence="9">Reversibly transfers an adenylyl group from ATP to 4'-phosphopantetheine, yielding dephospho-CoA (dPCoA) and pyrophosphate.</text>
</comment>
<dbReference type="UniPathway" id="UPA00241">
    <property type="reaction ID" value="UER00355"/>
</dbReference>
<feature type="binding site" evidence="9">
    <location>
        <position position="73"/>
    </location>
    <ligand>
        <name>substrate</name>
    </ligand>
</feature>
<dbReference type="GO" id="GO:0005524">
    <property type="term" value="F:ATP binding"/>
    <property type="evidence" value="ECO:0007669"/>
    <property type="project" value="UniProtKB-KW"/>
</dbReference>
<dbReference type="GO" id="GO:0005737">
    <property type="term" value="C:cytoplasm"/>
    <property type="evidence" value="ECO:0007669"/>
    <property type="project" value="UniProtKB-SubCell"/>
</dbReference>
<evidence type="ECO:0000256" key="9">
    <source>
        <dbReference type="HAMAP-Rule" id="MF_00151"/>
    </source>
</evidence>
<dbReference type="Pfam" id="PF01467">
    <property type="entry name" value="CTP_transf_like"/>
    <property type="match status" value="1"/>
</dbReference>
<evidence type="ECO:0000256" key="2">
    <source>
        <dbReference type="ARBA" id="ARBA00022679"/>
    </source>
</evidence>
<feature type="site" description="Transition state stabilizer" evidence="9">
    <location>
        <position position="17"/>
    </location>
</feature>
<comment type="subunit">
    <text evidence="9">Homohexamer.</text>
</comment>
<keyword evidence="1 9" id="KW-0963">Cytoplasm</keyword>
<dbReference type="RefSeq" id="WP_074910044.1">
    <property type="nucleotide sequence ID" value="NZ_FOVK01000001.1"/>
</dbReference>
<comment type="subcellular location">
    <subcellularLocation>
        <location evidence="9">Cytoplasm</location>
    </subcellularLocation>
</comment>
<dbReference type="CDD" id="cd02163">
    <property type="entry name" value="PPAT"/>
    <property type="match status" value="1"/>
</dbReference>
<gene>
    <name evidence="9" type="primary">coaD</name>
    <name evidence="11" type="ORF">SAMN04488695_101572</name>
</gene>
<dbReference type="PANTHER" id="PTHR21342:SF1">
    <property type="entry name" value="PHOSPHOPANTETHEINE ADENYLYLTRANSFERASE"/>
    <property type="match status" value="1"/>
</dbReference>
<keyword evidence="6 9" id="KW-0460">Magnesium</keyword>